<dbReference type="PANTHER" id="PTHR43174:SF1">
    <property type="entry name" value="UDP-N-ACETYLGLUCOSAMINE 2-EPIMERASE"/>
    <property type="match status" value="1"/>
</dbReference>
<sequence length="206" mass="23004">MKKIATVLGARPQFIKAAVLSRIIAEREEFQEVIIHTGQHFDDNMSEIFFRELGIPPAAYNLDVNRVGHGAMTGKMMERLEPVLEREKPDLLLVYGDTNSTIAGALVARKMGIPVAHVEAGLRSGNMKMPEEINRIVTDRISNILFCPTEQAVKNLEEEGYGAFDIRIVQSGDIMKDSVAFFKDRMGSFRDLSEKFGLEGEKFALA</sequence>
<dbReference type="EMBL" id="OB701946">
    <property type="protein sequence ID" value="CAD7238469.1"/>
    <property type="molecule type" value="Genomic_DNA"/>
</dbReference>
<dbReference type="PANTHER" id="PTHR43174">
    <property type="entry name" value="UDP-N-ACETYLGLUCOSAMINE 2-EPIMERASE"/>
    <property type="match status" value="1"/>
</dbReference>
<dbReference type="Gene3D" id="3.40.50.2000">
    <property type="entry name" value="Glycogen Phosphorylase B"/>
    <property type="match status" value="1"/>
</dbReference>
<dbReference type="OrthoDB" id="10265086at2759"/>
<organism evidence="2">
    <name type="scientific">Cyprideis torosa</name>
    <dbReference type="NCBI Taxonomy" id="163714"/>
    <lineage>
        <taxon>Eukaryota</taxon>
        <taxon>Metazoa</taxon>
        <taxon>Ecdysozoa</taxon>
        <taxon>Arthropoda</taxon>
        <taxon>Crustacea</taxon>
        <taxon>Oligostraca</taxon>
        <taxon>Ostracoda</taxon>
        <taxon>Podocopa</taxon>
        <taxon>Podocopida</taxon>
        <taxon>Cytherocopina</taxon>
        <taxon>Cytheroidea</taxon>
        <taxon>Cytherideidae</taxon>
        <taxon>Cyprideis</taxon>
    </lineage>
</organism>
<dbReference type="InterPro" id="IPR029767">
    <property type="entry name" value="WecB-like"/>
</dbReference>
<evidence type="ECO:0000259" key="1">
    <source>
        <dbReference type="Pfam" id="PF02350"/>
    </source>
</evidence>
<feature type="non-terminal residue" evidence="2">
    <location>
        <position position="206"/>
    </location>
</feature>
<dbReference type="SUPFAM" id="SSF53756">
    <property type="entry name" value="UDP-Glycosyltransferase/glycogen phosphorylase"/>
    <property type="match status" value="1"/>
</dbReference>
<name>A0A7R8WV42_9CRUS</name>
<dbReference type="AlphaFoldDB" id="A0A7R8WV42"/>
<evidence type="ECO:0000313" key="2">
    <source>
        <dbReference type="EMBL" id="CAD7238469.1"/>
    </source>
</evidence>
<accession>A0A7R8WV42</accession>
<protein>
    <recommendedName>
        <fullName evidence="1">UDP-N-acetylglucosamine 2-epimerase domain-containing protein</fullName>
    </recommendedName>
</protein>
<dbReference type="Pfam" id="PF02350">
    <property type="entry name" value="Epimerase_2"/>
    <property type="match status" value="1"/>
</dbReference>
<gene>
    <name evidence="2" type="ORF">CTOB1V02_LOCUS16284</name>
</gene>
<dbReference type="InterPro" id="IPR003331">
    <property type="entry name" value="UDP_GlcNAc_Epimerase_2_dom"/>
</dbReference>
<reference evidence="2" key="1">
    <citation type="submission" date="2020-11" db="EMBL/GenBank/DDBJ databases">
        <authorList>
            <person name="Tran Van P."/>
        </authorList>
    </citation>
    <scope>NUCLEOTIDE SEQUENCE</scope>
</reference>
<proteinExistence type="predicted"/>
<feature type="domain" description="UDP-N-acetylglucosamine 2-epimerase" evidence="1">
    <location>
        <begin position="24"/>
        <end position="187"/>
    </location>
</feature>